<keyword evidence="2" id="KW-0812">Transmembrane</keyword>
<dbReference type="AlphaFoldDB" id="A0A2I3LDG8"/>
<protein>
    <submittedName>
        <fullName evidence="4">Fc gamma receptor and transporter</fullName>
    </submittedName>
</protein>
<evidence type="ECO:0000256" key="2">
    <source>
        <dbReference type="SAM" id="Phobius"/>
    </source>
</evidence>
<keyword evidence="3" id="KW-0732">Signal</keyword>
<reference evidence="4" key="3">
    <citation type="submission" date="2025-09" db="UniProtKB">
        <authorList>
            <consortium name="Ensembl"/>
        </authorList>
    </citation>
    <scope>IDENTIFICATION</scope>
</reference>
<name>A0A2I3LDG8_PAPAN</name>
<keyword evidence="5" id="KW-1185">Reference proteome</keyword>
<feature type="transmembrane region" description="Helical" evidence="2">
    <location>
        <begin position="33"/>
        <end position="55"/>
    </location>
</feature>
<evidence type="ECO:0000313" key="5">
    <source>
        <dbReference type="Proteomes" id="UP000028761"/>
    </source>
</evidence>
<evidence type="ECO:0000256" key="3">
    <source>
        <dbReference type="SAM" id="SignalP"/>
    </source>
</evidence>
<reference evidence="4" key="2">
    <citation type="submission" date="2025-08" db="UniProtKB">
        <authorList>
            <consortium name="Ensembl"/>
        </authorList>
    </citation>
    <scope>IDENTIFICATION</scope>
</reference>
<sequence length="99" mass="10263">MRVPRPQPWALGLLLFLLPGSLGAETPAKSSVLVVGIVIGVLLLTAAAVGGALLWRRMRSGLPAPWISLRGDDTGSLLPTPGEAQDADSKDINVIPTTA</sequence>
<dbReference type="GeneTree" id="ENSGT01120000271828"/>
<reference evidence="4 5" key="1">
    <citation type="submission" date="2012-03" db="EMBL/GenBank/DDBJ databases">
        <title>Whole Genome Assembly of Papio anubis.</title>
        <authorList>
            <person name="Liu Y.L."/>
            <person name="Abraham K.A."/>
            <person name="Akbar H.A."/>
            <person name="Ali S.A."/>
            <person name="Anosike U.A."/>
            <person name="Aqrawi P.A."/>
            <person name="Arias F.A."/>
            <person name="Attaway T.A."/>
            <person name="Awwad R.A."/>
            <person name="Babu C.B."/>
            <person name="Bandaranaike D.B."/>
            <person name="Battles P.B."/>
            <person name="Bell A.B."/>
            <person name="Beltran B.B."/>
            <person name="Berhane-Mersha D.B."/>
            <person name="Bess C.B."/>
            <person name="Bickham C.B."/>
            <person name="Bolden T.B."/>
            <person name="Carter K.C."/>
            <person name="Chau D.C."/>
            <person name="Chavez A.C."/>
            <person name="Clerc-Blankenburg K.C."/>
            <person name="Coyle M.C."/>
            <person name="Dao M.D."/>
            <person name="Davila M.L.D."/>
            <person name="Davy-Carroll L.D."/>
            <person name="Denson S.D."/>
            <person name="Dinh H.D."/>
            <person name="Fernandez S.F."/>
            <person name="Fernando P.F."/>
            <person name="Forbes L.F."/>
            <person name="Francis C.F."/>
            <person name="Francisco L.F."/>
            <person name="Fu Q.F."/>
            <person name="Garcia-Iii R.G."/>
            <person name="Garrett T.G."/>
            <person name="Gross S.G."/>
            <person name="Gubbala S.G."/>
            <person name="Hirani K.H."/>
            <person name="Hogues M.H."/>
            <person name="Hollins B.H."/>
            <person name="Jackson L.J."/>
            <person name="Javaid M.J."/>
            <person name="Jhangiani S.J."/>
            <person name="Johnson A.J."/>
            <person name="Johnson B.J."/>
            <person name="Jones J.J."/>
            <person name="Joshi V.J."/>
            <person name="Kalu J.K."/>
            <person name="Khan N.K."/>
            <person name="Korchina V.K."/>
            <person name="Kovar C.K."/>
            <person name="Lago L.L."/>
            <person name="Lara F.L."/>
            <person name="Le T.-K.L."/>
            <person name="Lee S.L."/>
            <person name="Legall-Iii F.L."/>
            <person name="Lemon S.L."/>
            <person name="Liu J.L."/>
            <person name="Liu Y.-S.L."/>
            <person name="Liyanage D.L."/>
            <person name="Lopez J.L."/>
            <person name="Lorensuhewa L.L."/>
            <person name="Mata R.M."/>
            <person name="Mathew T.M."/>
            <person name="Mercado C.M."/>
            <person name="Mercado I.M."/>
            <person name="Morales K.M."/>
            <person name="Morgan M.M."/>
            <person name="Munidasa M.M."/>
            <person name="Ngo D.N."/>
            <person name="Nguyen L.N."/>
            <person name="Nguyen T.N."/>
            <person name="Nguyen N.N."/>
            <person name="Obregon M.O."/>
            <person name="Okwuonu G.O."/>
            <person name="Ongeri F.O."/>
            <person name="Onwere C.O."/>
            <person name="Osifeso I.O."/>
            <person name="Parra A.P."/>
            <person name="Patil S.P."/>
            <person name="Perez A.P."/>
            <person name="Perez Y.P."/>
            <person name="Pham C.P."/>
            <person name="Pu L.-L.P."/>
            <person name="Puazo M.P."/>
            <person name="Quiroz J.Q."/>
            <person name="Rouhana J.R."/>
            <person name="Ruiz M.R."/>
            <person name="Ruiz S.-J.R."/>
            <person name="Saada N.S."/>
            <person name="Santibanez J.S."/>
            <person name="Scheel M.S."/>
            <person name="Schneider B.S."/>
            <person name="Simmons D.S."/>
            <person name="Sisson I.S."/>
            <person name="Tang L.-Y.T."/>
            <person name="Thornton R.T."/>
            <person name="Tisius J.T."/>
            <person name="Toledanes G.T."/>
            <person name="Trejos Z.T."/>
            <person name="Usmani K.U."/>
            <person name="Varghese R.V."/>
            <person name="Vattathil S.V."/>
            <person name="Vee V.V."/>
            <person name="Walker D.W."/>
            <person name="Weissenberger G.W."/>
            <person name="White C.W."/>
            <person name="Williams A.W."/>
            <person name="Woodworth J.W."/>
            <person name="Wright R.W."/>
            <person name="Zhu Y.Z."/>
            <person name="Han Y.H."/>
            <person name="Newsham I.N."/>
            <person name="Nazareth L.N."/>
            <person name="Worley K.W."/>
            <person name="Muzny D.M."/>
            <person name="Rogers J.R."/>
            <person name="Gibbs R.G."/>
        </authorList>
    </citation>
    <scope>NUCLEOTIDE SEQUENCE [LARGE SCALE GENOMIC DNA]</scope>
</reference>
<evidence type="ECO:0000256" key="1">
    <source>
        <dbReference type="SAM" id="MobiDB-lite"/>
    </source>
</evidence>
<gene>
    <name evidence="4" type="primary">FCGRT</name>
</gene>
<organism evidence="4 5">
    <name type="scientific">Papio anubis</name>
    <name type="common">Olive baboon</name>
    <dbReference type="NCBI Taxonomy" id="9555"/>
    <lineage>
        <taxon>Eukaryota</taxon>
        <taxon>Metazoa</taxon>
        <taxon>Chordata</taxon>
        <taxon>Craniata</taxon>
        <taxon>Vertebrata</taxon>
        <taxon>Euteleostomi</taxon>
        <taxon>Mammalia</taxon>
        <taxon>Eutheria</taxon>
        <taxon>Euarchontoglires</taxon>
        <taxon>Primates</taxon>
        <taxon>Haplorrhini</taxon>
        <taxon>Catarrhini</taxon>
        <taxon>Cercopithecidae</taxon>
        <taxon>Cercopithecinae</taxon>
        <taxon>Papio</taxon>
    </lineage>
</organism>
<keyword evidence="2" id="KW-1133">Transmembrane helix</keyword>
<dbReference type="ExpressionAtlas" id="A0A2I3LDG8">
    <property type="expression patterns" value="baseline"/>
</dbReference>
<feature type="chain" id="PRO_5014118611" evidence="3">
    <location>
        <begin position="24"/>
        <end position="99"/>
    </location>
</feature>
<dbReference type="Proteomes" id="UP000028761">
    <property type="component" value="Chromosome 20"/>
</dbReference>
<feature type="region of interest" description="Disordered" evidence="1">
    <location>
        <begin position="77"/>
        <end position="99"/>
    </location>
</feature>
<evidence type="ECO:0000313" key="4">
    <source>
        <dbReference type="Ensembl" id="ENSPANP00000021501.1"/>
    </source>
</evidence>
<dbReference type="Ensembl" id="ENSPANT00000036492.2">
    <property type="protein sequence ID" value="ENSPANP00000021501.1"/>
    <property type="gene ID" value="ENSPANG00000012030.3"/>
</dbReference>
<dbReference type="Bgee" id="ENSPANG00000012030">
    <property type="expression patterns" value="Expressed in lung and 66 other cell types or tissues"/>
</dbReference>
<proteinExistence type="predicted"/>
<feature type="signal peptide" evidence="3">
    <location>
        <begin position="1"/>
        <end position="23"/>
    </location>
</feature>
<keyword evidence="2" id="KW-0472">Membrane</keyword>
<accession>A0A2I3LDG8</accession>